<dbReference type="InterPro" id="IPR000873">
    <property type="entry name" value="AMP-dep_synth/lig_dom"/>
</dbReference>
<dbReference type="GO" id="GO:0016405">
    <property type="term" value="F:CoA-ligase activity"/>
    <property type="evidence" value="ECO:0007669"/>
    <property type="project" value="TreeGrafter"/>
</dbReference>
<dbReference type="Pfam" id="PF00501">
    <property type="entry name" value="AMP-binding"/>
    <property type="match status" value="1"/>
</dbReference>
<evidence type="ECO:0000313" key="9">
    <source>
        <dbReference type="EMBL" id="KAG6639824.1"/>
    </source>
</evidence>
<keyword evidence="5" id="KW-0472">Membrane</keyword>
<sequence length="584" mass="64181">MPASTFWFLVASLIFLLLNPNFLEKQTPDISHSFSLKQTTMKKCYDPKTQTYSSPRPPIDFPTNPNLSLTSFLFQNNSSFSHSLALIDADNGKSMTFHQLKHHVSKLAHALLRLNIRKNDVVLVVAPNSIDFPVCFLAIVAIGAIASTCNPSYTVAELSKQVADCNPKLIITVPELWHKIEKFNLPSIIIPSSNSTSITNMTTSKIWYYSELIKSNRACDFPATNVTQSDIAVLLYSSGTTGTSKGVILTHQNFIVTSLMVTADQDQYCDPKNVFLCFLPMFHVFGLVVITYAQLRRGNTVVSMGKFEFEKMLGAVEKYRVTYLSVVPPVMIVLAKRNAVLKNFDLSSLKRIGSGAAPLGIDVMEECAKNLSHAAITQGYGMTESCGLISSENSSEESRLSGSAGTLAPGVESQIISTDTLKPLPPNQLGEIWVRGPNMMKGYFNNPEATKLTIDGQGWLHTGDIGYFNEEGKLFVVDRIKELIKCDAFQVSPAEIEGLLLSHPEISGAAVIPFPDPKSGEVPIAYVVRSPNSSLTEEDVQEFIGKQVAPFKRLRAVTFVKSVPKSASGKILRRVLIDKARSKI</sequence>
<dbReference type="Pfam" id="PF13193">
    <property type="entry name" value="AMP-binding_C"/>
    <property type="match status" value="1"/>
</dbReference>
<comment type="similarity">
    <text evidence="1">Belongs to the ATP-dependent AMP-binding enzyme family.</text>
</comment>
<dbReference type="EMBL" id="CM031818">
    <property type="protein sequence ID" value="KAG6639824.1"/>
    <property type="molecule type" value="Genomic_DNA"/>
</dbReference>
<dbReference type="PROSITE" id="PS00455">
    <property type="entry name" value="AMP_BINDING"/>
    <property type="match status" value="1"/>
</dbReference>
<feature type="domain" description="AMP-binding enzyme C-terminal" evidence="8">
    <location>
        <begin position="495"/>
        <end position="570"/>
    </location>
</feature>
<dbReference type="Proteomes" id="UP000811609">
    <property type="component" value="Chromosome 10"/>
</dbReference>
<evidence type="ECO:0000259" key="7">
    <source>
        <dbReference type="Pfam" id="PF00501"/>
    </source>
</evidence>
<comment type="caution">
    <text evidence="9">The sequence shown here is derived from an EMBL/GenBank/DDBJ whole genome shotgun (WGS) entry which is preliminary data.</text>
</comment>
<evidence type="ECO:0000256" key="6">
    <source>
        <dbReference type="SAM" id="SignalP"/>
    </source>
</evidence>
<keyword evidence="5" id="KW-1133">Transmembrane helix</keyword>
<dbReference type="CDD" id="cd05904">
    <property type="entry name" value="4CL"/>
    <property type="match status" value="1"/>
</dbReference>
<proteinExistence type="inferred from homology"/>
<accession>A0A8T1PDN8</accession>
<feature type="chain" id="PRO_5035759475" description="4-coumarate--CoA ligase" evidence="6">
    <location>
        <begin position="26"/>
        <end position="584"/>
    </location>
</feature>
<keyword evidence="6" id="KW-0732">Signal</keyword>
<dbReference type="GO" id="GO:0005524">
    <property type="term" value="F:ATP binding"/>
    <property type="evidence" value="ECO:0007669"/>
    <property type="project" value="UniProtKB-KW"/>
</dbReference>
<evidence type="ECO:0000313" key="10">
    <source>
        <dbReference type="Proteomes" id="UP000811609"/>
    </source>
</evidence>
<organism evidence="9 10">
    <name type="scientific">Carya illinoinensis</name>
    <name type="common">Pecan</name>
    <dbReference type="NCBI Taxonomy" id="32201"/>
    <lineage>
        <taxon>Eukaryota</taxon>
        <taxon>Viridiplantae</taxon>
        <taxon>Streptophyta</taxon>
        <taxon>Embryophyta</taxon>
        <taxon>Tracheophyta</taxon>
        <taxon>Spermatophyta</taxon>
        <taxon>Magnoliopsida</taxon>
        <taxon>eudicotyledons</taxon>
        <taxon>Gunneridae</taxon>
        <taxon>Pentapetalae</taxon>
        <taxon>rosids</taxon>
        <taxon>fabids</taxon>
        <taxon>Fagales</taxon>
        <taxon>Juglandaceae</taxon>
        <taxon>Carya</taxon>
    </lineage>
</organism>
<evidence type="ECO:0008006" key="11">
    <source>
        <dbReference type="Google" id="ProtNLM"/>
    </source>
</evidence>
<dbReference type="FunFam" id="3.30.300.30:FF:000007">
    <property type="entry name" value="4-coumarate--CoA ligase 2"/>
    <property type="match status" value="1"/>
</dbReference>
<evidence type="ECO:0000259" key="8">
    <source>
        <dbReference type="Pfam" id="PF13193"/>
    </source>
</evidence>
<evidence type="ECO:0000256" key="4">
    <source>
        <dbReference type="ARBA" id="ARBA00022840"/>
    </source>
</evidence>
<dbReference type="FunFam" id="3.40.50.12780:FF:000003">
    <property type="entry name" value="Long-chain-fatty-acid--CoA ligase FadD"/>
    <property type="match status" value="1"/>
</dbReference>
<feature type="domain" description="AMP-dependent synthetase/ligase" evidence="7">
    <location>
        <begin position="79"/>
        <end position="444"/>
    </location>
</feature>
<evidence type="ECO:0000256" key="3">
    <source>
        <dbReference type="ARBA" id="ARBA00022741"/>
    </source>
</evidence>
<keyword evidence="5" id="KW-0812">Transmembrane</keyword>
<feature type="signal peptide" evidence="6">
    <location>
        <begin position="1"/>
        <end position="25"/>
    </location>
</feature>
<dbReference type="AlphaFoldDB" id="A0A8T1PDN8"/>
<dbReference type="PANTHER" id="PTHR24096:SF415">
    <property type="entry name" value="4-COUMARATE--COA LIGASE"/>
    <property type="match status" value="1"/>
</dbReference>
<evidence type="ECO:0000256" key="1">
    <source>
        <dbReference type="ARBA" id="ARBA00006432"/>
    </source>
</evidence>
<reference evidence="9" key="1">
    <citation type="submission" date="2020-12" db="EMBL/GenBank/DDBJ databases">
        <title>WGS assembly of Carya illinoinensis cv. Pawnee.</title>
        <authorList>
            <person name="Platts A."/>
            <person name="Shu S."/>
            <person name="Wright S."/>
            <person name="Barry K."/>
            <person name="Edger P."/>
            <person name="Pires J.C."/>
            <person name="Schmutz J."/>
        </authorList>
    </citation>
    <scope>NUCLEOTIDE SEQUENCE</scope>
    <source>
        <tissue evidence="9">Leaf</tissue>
    </source>
</reference>
<dbReference type="InterPro" id="IPR020845">
    <property type="entry name" value="AMP-binding_CS"/>
</dbReference>
<keyword evidence="2" id="KW-0436">Ligase</keyword>
<keyword evidence="10" id="KW-1185">Reference proteome</keyword>
<name>A0A8T1PDN8_CARIL</name>
<keyword evidence="4" id="KW-0067">ATP-binding</keyword>
<feature type="transmembrane region" description="Helical" evidence="5">
    <location>
        <begin position="273"/>
        <end position="295"/>
    </location>
</feature>
<keyword evidence="3" id="KW-0547">Nucleotide-binding</keyword>
<protein>
    <recommendedName>
        <fullName evidence="11">4-coumarate--CoA ligase</fullName>
    </recommendedName>
</protein>
<evidence type="ECO:0000256" key="2">
    <source>
        <dbReference type="ARBA" id="ARBA00022598"/>
    </source>
</evidence>
<dbReference type="InterPro" id="IPR025110">
    <property type="entry name" value="AMP-bd_C"/>
</dbReference>
<dbReference type="PANTHER" id="PTHR24096">
    <property type="entry name" value="LONG-CHAIN-FATTY-ACID--COA LIGASE"/>
    <property type="match status" value="1"/>
</dbReference>
<evidence type="ECO:0000256" key="5">
    <source>
        <dbReference type="SAM" id="Phobius"/>
    </source>
</evidence>
<gene>
    <name evidence="9" type="ORF">CIPAW_10G129300</name>
</gene>